<dbReference type="Pfam" id="PF01061">
    <property type="entry name" value="ABC2_membrane"/>
    <property type="match status" value="1"/>
</dbReference>
<keyword evidence="6 8" id="KW-1133">Transmembrane helix</keyword>
<evidence type="ECO:0000256" key="6">
    <source>
        <dbReference type="ARBA" id="ARBA00022989"/>
    </source>
</evidence>
<dbReference type="PROSITE" id="PS50893">
    <property type="entry name" value="ABC_TRANSPORTER_2"/>
    <property type="match status" value="1"/>
</dbReference>
<evidence type="ECO:0000256" key="2">
    <source>
        <dbReference type="ARBA" id="ARBA00022448"/>
    </source>
</evidence>
<reference evidence="10" key="2">
    <citation type="submission" date="2022-06" db="EMBL/GenBank/DDBJ databases">
        <title>Xiashengella guii gen. nov. sp. nov., a bacterium isolated form anaerobic digestion tank.</title>
        <authorList>
            <person name="Huang H."/>
        </authorList>
    </citation>
    <scope>NUCLEOTIDE SEQUENCE</scope>
    <source>
        <strain evidence="10">Ai-910</strain>
    </source>
</reference>
<evidence type="ECO:0000256" key="7">
    <source>
        <dbReference type="ARBA" id="ARBA00023136"/>
    </source>
</evidence>
<dbReference type="InterPro" id="IPR027417">
    <property type="entry name" value="P-loop_NTPase"/>
</dbReference>
<dbReference type="Gene3D" id="3.40.50.300">
    <property type="entry name" value="P-loop containing nucleotide triphosphate hydrolases"/>
    <property type="match status" value="1"/>
</dbReference>
<reference evidence="10" key="1">
    <citation type="submission" date="2022-05" db="EMBL/GenBank/DDBJ databases">
        <authorList>
            <person name="Sun X."/>
        </authorList>
    </citation>
    <scope>NUCLEOTIDE SEQUENCE</scope>
    <source>
        <strain evidence="10">Ai-910</strain>
    </source>
</reference>
<dbReference type="SUPFAM" id="SSF52540">
    <property type="entry name" value="P-loop containing nucleoside triphosphate hydrolases"/>
    <property type="match status" value="1"/>
</dbReference>
<proteinExistence type="predicted"/>
<feature type="transmembrane region" description="Helical" evidence="8">
    <location>
        <begin position="667"/>
        <end position="691"/>
    </location>
</feature>
<dbReference type="SMART" id="SM00382">
    <property type="entry name" value="AAA"/>
    <property type="match status" value="1"/>
</dbReference>
<gene>
    <name evidence="10" type="ORF">M9189_06705</name>
</gene>
<dbReference type="PANTHER" id="PTHR48041">
    <property type="entry name" value="ABC TRANSPORTER G FAMILY MEMBER 28"/>
    <property type="match status" value="1"/>
</dbReference>
<dbReference type="GO" id="GO:0016887">
    <property type="term" value="F:ATP hydrolysis activity"/>
    <property type="evidence" value="ECO:0007669"/>
    <property type="project" value="InterPro"/>
</dbReference>
<evidence type="ECO:0000256" key="4">
    <source>
        <dbReference type="ARBA" id="ARBA00022741"/>
    </source>
</evidence>
<sequence length="1028" mass="118177">MSEEILKALMQLFALVSSPNQNEEHRRDVVRNYLSQQLNSQKVEEYLAMYDSFVHEQEMRLSEPSKLRKRHAASSVKVLKIATSINEELNYYQKLVVLIQLLEFFNSGRHGMSSVETEFANTISATFNINSSEYLEIFAFITDNFKSQIPGSNLLIISGEPGDKDKSGYYYLEHLQNELRVLNLSSGNLMLLKARKASALTLNGQLIQPGKVYFMRQGSSLRHRRLAPLTYTTIANQFYKSKHKDPILFEVKDISFMYDKSNAGIRRMSFSSGSGNLVGIMGDSGSGKTTLISLLTGMLKPENGSVKINGVDIYNHPEKVKGLIGYVAQDDLLIEDLTVYQNLYYNAKLCFAHISKPNLSRKVDLLLKSLGLYEIRNMKVGNPLNKKISGGQRKRLNIALELIREPAVMFMDEPTSGLSSRDSENIMDLLKELSLKGKLIFVVIHQPSSEIFKMFDQLLVLDTGGRMIYDGEPVEAINYFKECVNHVNKEESECPLCGNVSPEQILTIVNSNVLDEYGNPTGDRKVDADEWYDLYIRKHKTQQTDASEHVQVPQKLPEVSFKIPNRLNQLWVFITRDVLAKLSNRQYVLINFLESPLLAFILSSLILYFDIGAGSRGYIFSQNPNLTVYIILAVIISIFIGLTVSAEEIISDRKLLRRESFLNLSRFSYLSSKFIILAAISAIQTALFVLIGNTIMGIKDMGVIYWFVLFSSAVFANLLGLNVSDALNKSVNVYILIPFLIIPQLIISGVFVNYDQLNPRISSQKQIPWYGELITARWAFEALAVKQHMDNAYHKHFAVFEKLKSEATFRKDYWIPELNNQMTKWSTLVEESEKLRIESLVRNEIEKHNRRIYQSASQINPLNLGTEPFDTSVIRTVRNTLDVYKTFYINLYNRADELMESEKRRLITEYGPEYLIKLKEEYHNDNLERFLRRTNDMFMSRIVVLDDEIIKKFDPIYTEPEHPFLKAHFLAPVKRLSNNKINTYTVNLTVIWIYNVLLFILLYFEVFRKLLNYGKRIRARKELSESQL</sequence>
<feature type="transmembrane region" description="Helical" evidence="8">
    <location>
        <begin position="703"/>
        <end position="721"/>
    </location>
</feature>
<feature type="transmembrane region" description="Helical" evidence="8">
    <location>
        <begin position="628"/>
        <end position="646"/>
    </location>
</feature>
<dbReference type="GO" id="GO:0140359">
    <property type="term" value="F:ABC-type transporter activity"/>
    <property type="evidence" value="ECO:0007669"/>
    <property type="project" value="InterPro"/>
</dbReference>
<dbReference type="KEGG" id="alkq:M9189_06705"/>
<organism evidence="10 11">
    <name type="scientific">Xiashengella succiniciproducens</name>
    <dbReference type="NCBI Taxonomy" id="2949635"/>
    <lineage>
        <taxon>Bacteria</taxon>
        <taxon>Pseudomonadati</taxon>
        <taxon>Bacteroidota</taxon>
        <taxon>Bacteroidia</taxon>
        <taxon>Marinilabiliales</taxon>
        <taxon>Marinilabiliaceae</taxon>
        <taxon>Xiashengella</taxon>
    </lineage>
</organism>
<dbReference type="InterPro" id="IPR013525">
    <property type="entry name" value="ABC2_TM"/>
</dbReference>
<dbReference type="Proteomes" id="UP001056426">
    <property type="component" value="Chromosome"/>
</dbReference>
<keyword evidence="5 10" id="KW-0067">ATP-binding</keyword>
<keyword evidence="2" id="KW-0813">Transport</keyword>
<keyword evidence="3 8" id="KW-0812">Transmembrane</keyword>
<dbReference type="InterPro" id="IPR003593">
    <property type="entry name" value="AAA+_ATPase"/>
</dbReference>
<accession>A0A9J6ZMQ9</accession>
<feature type="transmembrane region" description="Helical" evidence="8">
    <location>
        <begin position="588"/>
        <end position="608"/>
    </location>
</feature>
<feature type="transmembrane region" description="Helical" evidence="8">
    <location>
        <begin position="984"/>
        <end position="1006"/>
    </location>
</feature>
<dbReference type="Pfam" id="PF00005">
    <property type="entry name" value="ABC_tran"/>
    <property type="match status" value="1"/>
</dbReference>
<dbReference type="InterPro" id="IPR017871">
    <property type="entry name" value="ABC_transporter-like_CS"/>
</dbReference>
<dbReference type="Pfam" id="PF19055">
    <property type="entry name" value="ABC2_membrane_7"/>
    <property type="match status" value="1"/>
</dbReference>
<comment type="subcellular location">
    <subcellularLocation>
        <location evidence="1">Membrane</location>
        <topology evidence="1">Multi-pass membrane protein</topology>
    </subcellularLocation>
</comment>
<evidence type="ECO:0000256" key="3">
    <source>
        <dbReference type="ARBA" id="ARBA00022692"/>
    </source>
</evidence>
<dbReference type="InterPro" id="IPR050352">
    <property type="entry name" value="ABCG_transporters"/>
</dbReference>
<name>A0A9J6ZMQ9_9BACT</name>
<dbReference type="AlphaFoldDB" id="A0A9J6ZMQ9"/>
<evidence type="ECO:0000256" key="1">
    <source>
        <dbReference type="ARBA" id="ARBA00004141"/>
    </source>
</evidence>
<dbReference type="PROSITE" id="PS00211">
    <property type="entry name" value="ABC_TRANSPORTER_1"/>
    <property type="match status" value="1"/>
</dbReference>
<evidence type="ECO:0000313" key="11">
    <source>
        <dbReference type="Proteomes" id="UP001056426"/>
    </source>
</evidence>
<feature type="domain" description="ABC transporter" evidence="9">
    <location>
        <begin position="249"/>
        <end position="489"/>
    </location>
</feature>
<feature type="transmembrane region" description="Helical" evidence="8">
    <location>
        <begin position="733"/>
        <end position="754"/>
    </location>
</feature>
<evidence type="ECO:0000256" key="8">
    <source>
        <dbReference type="SAM" id="Phobius"/>
    </source>
</evidence>
<keyword evidence="4" id="KW-0547">Nucleotide-binding</keyword>
<protein>
    <submittedName>
        <fullName evidence="10">ATP-binding cassette domain-containing protein</fullName>
    </submittedName>
</protein>
<dbReference type="GO" id="GO:0005524">
    <property type="term" value="F:ATP binding"/>
    <property type="evidence" value="ECO:0007669"/>
    <property type="project" value="UniProtKB-KW"/>
</dbReference>
<dbReference type="RefSeq" id="WP_250721916.1">
    <property type="nucleotide sequence ID" value="NZ_CP098400.1"/>
</dbReference>
<dbReference type="PANTHER" id="PTHR48041:SF139">
    <property type="entry name" value="PROTEIN SCARLET"/>
    <property type="match status" value="1"/>
</dbReference>
<dbReference type="InterPro" id="IPR003439">
    <property type="entry name" value="ABC_transporter-like_ATP-bd"/>
</dbReference>
<dbReference type="InterPro" id="IPR043926">
    <property type="entry name" value="ABCG_dom"/>
</dbReference>
<keyword evidence="7 8" id="KW-0472">Membrane</keyword>
<evidence type="ECO:0000259" key="9">
    <source>
        <dbReference type="PROSITE" id="PS50893"/>
    </source>
</evidence>
<evidence type="ECO:0000256" key="5">
    <source>
        <dbReference type="ARBA" id="ARBA00022840"/>
    </source>
</evidence>
<keyword evidence="11" id="KW-1185">Reference proteome</keyword>
<dbReference type="GO" id="GO:0016020">
    <property type="term" value="C:membrane"/>
    <property type="evidence" value="ECO:0007669"/>
    <property type="project" value="UniProtKB-SubCell"/>
</dbReference>
<evidence type="ECO:0000313" key="10">
    <source>
        <dbReference type="EMBL" id="URW78552.1"/>
    </source>
</evidence>
<dbReference type="EMBL" id="CP098400">
    <property type="protein sequence ID" value="URW78552.1"/>
    <property type="molecule type" value="Genomic_DNA"/>
</dbReference>